<feature type="repeat" description="ANK" evidence="3">
    <location>
        <begin position="858"/>
        <end position="878"/>
    </location>
</feature>
<dbReference type="SUPFAM" id="SSF48403">
    <property type="entry name" value="Ankyrin repeat"/>
    <property type="match status" value="1"/>
</dbReference>
<dbReference type="Pfam" id="PF06985">
    <property type="entry name" value="HET"/>
    <property type="match status" value="1"/>
</dbReference>
<evidence type="ECO:0000259" key="4">
    <source>
        <dbReference type="Pfam" id="PF06985"/>
    </source>
</evidence>
<evidence type="ECO:0000256" key="2">
    <source>
        <dbReference type="ARBA" id="ARBA00023043"/>
    </source>
</evidence>
<gene>
    <name evidence="5" type="ORF">BP5796_09597</name>
</gene>
<keyword evidence="1" id="KW-0677">Repeat</keyword>
<feature type="domain" description="Heterokaryon incompatibility" evidence="4">
    <location>
        <begin position="48"/>
        <end position="179"/>
    </location>
</feature>
<reference evidence="5 6" key="1">
    <citation type="journal article" date="2018" name="IMA Fungus">
        <title>IMA Genome-F 9: Draft genome sequence of Annulohypoxylon stygium, Aspergillus mulundensis, Berkeleyomyces basicola (syn. Thielaviopsis basicola), Ceratocystis smalleyi, two Cercospora beticola strains, Coleophoma cylindrospora, Fusarium fracticaudum, Phialophora cf. hyalina, and Morchella septimelata.</title>
        <authorList>
            <person name="Wingfield B.D."/>
            <person name="Bills G.F."/>
            <person name="Dong Y."/>
            <person name="Huang W."/>
            <person name="Nel W.J."/>
            <person name="Swalarsk-Parry B.S."/>
            <person name="Vaghefi N."/>
            <person name="Wilken P.M."/>
            <person name="An Z."/>
            <person name="de Beer Z.W."/>
            <person name="De Vos L."/>
            <person name="Chen L."/>
            <person name="Duong T.A."/>
            <person name="Gao Y."/>
            <person name="Hammerbacher A."/>
            <person name="Kikkert J.R."/>
            <person name="Li Y."/>
            <person name="Li H."/>
            <person name="Li K."/>
            <person name="Li Q."/>
            <person name="Liu X."/>
            <person name="Ma X."/>
            <person name="Naidoo K."/>
            <person name="Pethybridge S.J."/>
            <person name="Sun J."/>
            <person name="Steenkamp E.T."/>
            <person name="van der Nest M.A."/>
            <person name="van Wyk S."/>
            <person name="Wingfield M.J."/>
            <person name="Xiong C."/>
            <person name="Yue Q."/>
            <person name="Zhang X."/>
        </authorList>
    </citation>
    <scope>NUCLEOTIDE SEQUENCE [LARGE SCALE GENOMIC DNA]</scope>
    <source>
        <strain evidence="5 6">BP5796</strain>
    </source>
</reference>
<comment type="caution">
    <text evidence="5">The sequence shown here is derived from an EMBL/GenBank/DDBJ whole genome shotgun (WGS) entry which is preliminary data.</text>
</comment>
<feature type="repeat" description="ANK" evidence="3">
    <location>
        <begin position="790"/>
        <end position="814"/>
    </location>
</feature>
<protein>
    <recommendedName>
        <fullName evidence="4">Heterokaryon incompatibility domain-containing protein</fullName>
    </recommendedName>
</protein>
<evidence type="ECO:0000313" key="6">
    <source>
        <dbReference type="Proteomes" id="UP000256328"/>
    </source>
</evidence>
<dbReference type="InterPro" id="IPR036770">
    <property type="entry name" value="Ankyrin_rpt-contain_sf"/>
</dbReference>
<accession>A0A3D8QYU4</accession>
<evidence type="ECO:0000256" key="3">
    <source>
        <dbReference type="PROSITE-ProRule" id="PRU00023"/>
    </source>
</evidence>
<feature type="repeat" description="ANK" evidence="3">
    <location>
        <begin position="824"/>
        <end position="848"/>
    </location>
</feature>
<feature type="repeat" description="ANK" evidence="3">
    <location>
        <begin position="590"/>
        <end position="614"/>
    </location>
</feature>
<evidence type="ECO:0000256" key="1">
    <source>
        <dbReference type="ARBA" id="ARBA00022737"/>
    </source>
</evidence>
<dbReference type="PROSITE" id="PS50088">
    <property type="entry name" value="ANK_REPEAT"/>
    <property type="match status" value="9"/>
</dbReference>
<dbReference type="Pfam" id="PF13637">
    <property type="entry name" value="Ank_4"/>
    <property type="match status" value="2"/>
</dbReference>
<dbReference type="InterPro" id="IPR002110">
    <property type="entry name" value="Ankyrin_rpt"/>
</dbReference>
<keyword evidence="6" id="KW-1185">Reference proteome</keyword>
<feature type="repeat" description="ANK" evidence="3">
    <location>
        <begin position="556"/>
        <end position="580"/>
    </location>
</feature>
<dbReference type="SMART" id="SM00248">
    <property type="entry name" value="ANK"/>
    <property type="match status" value="11"/>
</dbReference>
<dbReference type="OrthoDB" id="194358at2759"/>
<feature type="repeat" description="ANK" evidence="3">
    <location>
        <begin position="658"/>
        <end position="682"/>
    </location>
</feature>
<feature type="repeat" description="ANK" evidence="3">
    <location>
        <begin position="756"/>
        <end position="780"/>
    </location>
</feature>
<dbReference type="InterPro" id="IPR010730">
    <property type="entry name" value="HET"/>
</dbReference>
<sequence>MSQYIYSSLGPNSIRLVRLLPNQTQNAPIQCQLCPYSLQESSRQTHLYTALSYVWGDPEITRSIYIDKCTLSVTKNLFEALLRLRDPFFERIIWVDALCINQGDTKEKEQQIQSMPKIYGQADRVNVWLGEAADNSDQALEVIRAAGNGATNSLSNEIQLAVLALLRRGWFRRIWILQEVAAARHVQIICGPTEIDGYAFCLGVDSLRNDYKAPADLQSLIHSVTYLIRGAIFRPSHTISRTGGTSQAMFTLGELVDMYHTHDATKHHDKVYALLGMSSEDLSKTGLLPDYEVSWGNLFQRLARYLICGNVSIHSWENREIVVIRNKGCIIGKISRVQHDTALGGKLGVSVVFENFSRVSGQREAYDAEMTLQPPANPIQDGDLICLLQEASKPMIIRPRKDHFEIIMIAPSLLETGKTKSEYVKWPKLYIRDFLLVWDWKSSSSLQYLEDDTTVRTIDWVSKHSNIKPADFEKATRIWNVAMIIDDIDRYGKAEEWLQEAIEGYEVAFQQEHLNTSKRQDSRTPLSWATGRGYYATTEFLITKANIDPDLKDGQSSRTPLSWAAAHGHEAVVKLLLGTGKVEVDAKDRYGQTPLSLAARNRHEAVVKLLLGTGKVEVNVKHIDGRTPLSWAASNGHEAVVKLLLGTGKVEVDVKDRYGRTPLSLATSNGHEAVVKLLLGTGKVEVDAKDRYGRTPLCNGHEAVVKLLLGTGKVEVDAKDTDGRTPLWWAASNGHEAVVKLLLGTGKVEVDAKDIDGRTPLSWAASNGHEAVVKLLLGTGKVEVDVKDRYGRTPLSWAASNGHEAVVKLLLGTGKVEVDVKDIGGQTPLSWATSNGHEAVVKLLLGTGKVEVDVKDRYGQTPLSLAASNGHEAVVKLLQEYIK</sequence>
<dbReference type="PROSITE" id="PS50297">
    <property type="entry name" value="ANK_REP_REGION"/>
    <property type="match status" value="9"/>
</dbReference>
<feature type="repeat" description="ANK" evidence="3">
    <location>
        <begin position="624"/>
        <end position="648"/>
    </location>
</feature>
<dbReference type="AlphaFoldDB" id="A0A3D8QYU4"/>
<dbReference type="PANTHER" id="PTHR24171">
    <property type="entry name" value="ANKYRIN REPEAT DOMAIN-CONTAINING PROTEIN 39-RELATED"/>
    <property type="match status" value="1"/>
</dbReference>
<dbReference type="Gene3D" id="1.25.40.20">
    <property type="entry name" value="Ankyrin repeat-containing domain"/>
    <property type="match status" value="4"/>
</dbReference>
<dbReference type="EMBL" id="PDLN01000014">
    <property type="protein sequence ID" value="RDW66848.1"/>
    <property type="molecule type" value="Genomic_DNA"/>
</dbReference>
<dbReference type="Proteomes" id="UP000256328">
    <property type="component" value="Unassembled WGS sequence"/>
</dbReference>
<feature type="repeat" description="ANK" evidence="3">
    <location>
        <begin position="722"/>
        <end position="746"/>
    </location>
</feature>
<proteinExistence type="predicted"/>
<name>A0A3D8QYU4_9HELO</name>
<evidence type="ECO:0000313" key="5">
    <source>
        <dbReference type="EMBL" id="RDW66848.1"/>
    </source>
</evidence>
<dbReference type="Pfam" id="PF12796">
    <property type="entry name" value="Ank_2"/>
    <property type="match status" value="2"/>
</dbReference>
<organism evidence="5 6">
    <name type="scientific">Coleophoma crateriformis</name>
    <dbReference type="NCBI Taxonomy" id="565419"/>
    <lineage>
        <taxon>Eukaryota</taxon>
        <taxon>Fungi</taxon>
        <taxon>Dikarya</taxon>
        <taxon>Ascomycota</taxon>
        <taxon>Pezizomycotina</taxon>
        <taxon>Leotiomycetes</taxon>
        <taxon>Helotiales</taxon>
        <taxon>Dermateaceae</taxon>
        <taxon>Coleophoma</taxon>
    </lineage>
</organism>
<keyword evidence="2 3" id="KW-0040">ANK repeat</keyword>